<organism evidence="4">
    <name type="scientific">Candidatus Kentrum sp. TUN</name>
    <dbReference type="NCBI Taxonomy" id="2126343"/>
    <lineage>
        <taxon>Bacteria</taxon>
        <taxon>Pseudomonadati</taxon>
        <taxon>Pseudomonadota</taxon>
        <taxon>Gammaproteobacteria</taxon>
        <taxon>Candidatus Kentrum</taxon>
    </lineage>
</organism>
<feature type="repeat" description="WD" evidence="1">
    <location>
        <begin position="1200"/>
        <end position="1232"/>
    </location>
</feature>
<dbReference type="InterPro" id="IPR001680">
    <property type="entry name" value="WD40_rpt"/>
</dbReference>
<dbReference type="SUPFAM" id="SSF52540">
    <property type="entry name" value="P-loop containing nucleoside triphosphate hydrolases"/>
    <property type="match status" value="1"/>
</dbReference>
<protein>
    <submittedName>
        <fullName evidence="4">WD40 repeat</fullName>
    </submittedName>
</protein>
<feature type="repeat" description="WD" evidence="1">
    <location>
        <begin position="1473"/>
        <end position="1514"/>
    </location>
</feature>
<evidence type="ECO:0000313" key="4">
    <source>
        <dbReference type="EMBL" id="VFK60787.1"/>
    </source>
</evidence>
<dbReference type="InterPro" id="IPR036322">
    <property type="entry name" value="WD40_repeat_dom_sf"/>
</dbReference>
<feature type="compositionally biased region" description="Basic and acidic residues" evidence="2">
    <location>
        <begin position="630"/>
        <end position="645"/>
    </location>
</feature>
<feature type="repeat" description="WD" evidence="1">
    <location>
        <begin position="1160"/>
        <end position="1191"/>
    </location>
</feature>
<feature type="repeat" description="WD" evidence="1">
    <location>
        <begin position="1336"/>
        <end position="1377"/>
    </location>
</feature>
<feature type="repeat" description="WD" evidence="1">
    <location>
        <begin position="869"/>
        <end position="910"/>
    </location>
</feature>
<feature type="repeat" description="WD" evidence="1">
    <location>
        <begin position="823"/>
        <end position="854"/>
    </location>
</feature>
<dbReference type="Pfam" id="PF20703">
    <property type="entry name" value="nSTAND1"/>
    <property type="match status" value="1"/>
</dbReference>
<feature type="repeat" description="WD" evidence="1">
    <location>
        <begin position="915"/>
        <end position="946"/>
    </location>
</feature>
<name>A0A451A421_9GAMM</name>
<dbReference type="InterPro" id="IPR000157">
    <property type="entry name" value="TIR_dom"/>
</dbReference>
<dbReference type="Pfam" id="PF13676">
    <property type="entry name" value="TIR_2"/>
    <property type="match status" value="1"/>
</dbReference>
<dbReference type="InterPro" id="IPR015943">
    <property type="entry name" value="WD40/YVTN_repeat-like_dom_sf"/>
</dbReference>
<feature type="repeat" description="WD" evidence="1">
    <location>
        <begin position="1513"/>
        <end position="1544"/>
    </location>
</feature>
<dbReference type="InterPro" id="IPR027417">
    <property type="entry name" value="P-loop_NTPase"/>
</dbReference>
<feature type="repeat" description="WD" evidence="1">
    <location>
        <begin position="1245"/>
        <end position="1276"/>
    </location>
</feature>
<dbReference type="SUPFAM" id="SSF52200">
    <property type="entry name" value="Toll/Interleukin receptor TIR domain"/>
    <property type="match status" value="1"/>
</dbReference>
<dbReference type="GO" id="GO:0007165">
    <property type="term" value="P:signal transduction"/>
    <property type="evidence" value="ECO:0007669"/>
    <property type="project" value="InterPro"/>
</dbReference>
<dbReference type="InterPro" id="IPR049052">
    <property type="entry name" value="nSTAND1"/>
</dbReference>
<evidence type="ECO:0000256" key="2">
    <source>
        <dbReference type="SAM" id="MobiDB-lite"/>
    </source>
</evidence>
<dbReference type="PANTHER" id="PTHR19879">
    <property type="entry name" value="TRANSCRIPTION INITIATION FACTOR TFIID"/>
    <property type="match status" value="1"/>
</dbReference>
<dbReference type="PANTHER" id="PTHR19879:SF9">
    <property type="entry name" value="TRANSCRIPTION INITIATION FACTOR TFIID SUBUNIT 5"/>
    <property type="match status" value="1"/>
</dbReference>
<feature type="repeat" description="WD" evidence="1">
    <location>
        <begin position="1035"/>
        <end position="1066"/>
    </location>
</feature>
<dbReference type="Gene3D" id="3.40.50.10140">
    <property type="entry name" value="Toll/interleukin-1 receptor homology (TIR) domain"/>
    <property type="match status" value="1"/>
</dbReference>
<sequence length="1654" mass="184743">MSAYTPGEELHMHDVFISHSSQDKPMVERLARALQQEGLKPWFDKWDLAPGDRWREALEQAILDAPALLVCYGPSGTGPWQAEEVRVAIERVVKDLSRRVIPVWLPDYPANLETPLFLRGFQAMDLRGPWDEGVIEELVRAILDDSPLSPDPISTIPCPYRGLDVFEEEHARWMFGRDREVTDLLGHLREGSRLLVLIGASGSGKSSLVRAGLVPSVRTGELNGSFHWRVATLRPGARPLDALATELLMVGGNDNPALIEQYVEAFRGSEKGLANVTELLFEKLPDNPRFLIVVDQFEEVFTEAREDKTATNSDVHQLVANLLDATAIPNGRIHAVLTVRADFLPRCLAWSDLAARLQGAVRFALAPLGAQQVKDAVRRPALAVGFDVEPAVVGKLVEEVAGKTGSLPLLQHLLRELWEERDETVRTLTWTGYEKLGGVHKGITHSAARMLEALGPEEQRAVRKIVGRLVHLGEGTEDTRRRAAREELGEDPTTQTALDALVEARLVSVDEGHAEMTHEALIREWDVLRGWIDVDRALLQLRQEIHRAAKAWDAGGREVADLWRGGRLTRAAEEFGEKTNDWRQPDRLTLISLEAGFLAASLAVRHEAEQEEIRRKQGEMDLLRELAHTEHRRAEEMKRRREQETKAAALEQQAVEAEKQRAQAEKERAEAEAKRAAEQARAAEKEQQAMEAEKKRAEAEREQAEAETKQATDREEAERKLVETARKRFRLMAVFAVIAVLLMVIAAWKAWQANQQERIAEQLLVNNYWTSGMSAEKGNDPITAAHFYARATRGYSDETDIQAGRLKLQAIQTVHNAMALDTVMGHDGDVLGAAFSADESRILTWSADKTARLWRAGDGVTNEVTELARMAHDGDVLGAMFSTDESRILTWSADKMARLWQVGDGAANEVTELARMAHDGDVLGATFSADESRILTWSRDRMARLWRSDGVKLARMVHDDWVRGAVFSADESRILTWSDDNTAWLWRSDGAGFARMSHDGDILGAAFSADESRILIWSRDRTARLWRSDGVELARMVHDDWVRGAVFSADESRILTWSDDNTARLWGRNGAELARMGHDEDVLGAAFSGDESRILTWSLDRTARLWRSDGAELVRMGHDRDVLGAAFSGDESRILTWSRDRTARLWARDEVANEVTELARMGHDGDVFGAAFSGDESRILTWSRDRTARLWRGDGAEFARMAHDGTVNGAAFSADEFRILSWSADKTTRLWEHDRAANEVTELARMAHDSNINGAAFSGDESRILTWSGDGTARLWGRDGAANEVTELARMAHDSNINGAAFSTDESRILTWGSDGTARLWWAGDGVANEVTELARMGHDDDVFGAVFSTDESRILTWSLDGTARLWQAGDGAANDVTELARMGHDDDVFGAVFSADESQILTWSFDGTARLWQTGDEAADEVTELARMAHDGYVLGAVFSADESRILTWSRDRTTRLWRRDGAARKVTEFARMAHDDWVRGAVFSADESRILTWSDDNTARLWRSDGKELARMDHDGDVLGAVFSADESRILTWSRDRTARLWRNDGVELARMTHDDWVRGAAFSADESRILTWSGSNDSNNSDNTVRLWAFGVDDFPQTHLPLRVEVITGTVIDDLGNVSALTAEEWKEKKAEYERIAREHGKPADASRGSP</sequence>
<dbReference type="Gene3D" id="2.130.10.10">
    <property type="entry name" value="YVTN repeat-like/Quinoprotein amine dehydrogenase"/>
    <property type="match status" value="6"/>
</dbReference>
<dbReference type="EMBL" id="CAADFX010000135">
    <property type="protein sequence ID" value="VFK60787.1"/>
    <property type="molecule type" value="Genomic_DNA"/>
</dbReference>
<dbReference type="PROSITE" id="PS50082">
    <property type="entry name" value="WD_REPEATS_2"/>
    <property type="match status" value="16"/>
</dbReference>
<feature type="region of interest" description="Disordered" evidence="2">
    <location>
        <begin position="630"/>
        <end position="716"/>
    </location>
</feature>
<reference evidence="4" key="1">
    <citation type="submission" date="2019-02" db="EMBL/GenBank/DDBJ databases">
        <authorList>
            <person name="Gruber-Vodicka R. H."/>
            <person name="Seah K. B. B."/>
        </authorList>
    </citation>
    <scope>NUCLEOTIDE SEQUENCE</scope>
    <source>
        <strain evidence="4">BECK_BY1</strain>
    </source>
</reference>
<proteinExistence type="predicted"/>
<dbReference type="CDD" id="cd00200">
    <property type="entry name" value="WD40"/>
    <property type="match status" value="3"/>
</dbReference>
<feature type="repeat" description="WD" evidence="1">
    <location>
        <begin position="1382"/>
        <end position="1414"/>
    </location>
</feature>
<feature type="repeat" description="WD" evidence="1">
    <location>
        <begin position="1290"/>
        <end position="1321"/>
    </location>
</feature>
<feature type="repeat" description="WD" evidence="1">
    <location>
        <begin position="1075"/>
        <end position="1116"/>
    </location>
</feature>
<evidence type="ECO:0000256" key="1">
    <source>
        <dbReference type="PROSITE-ProRule" id="PRU00221"/>
    </source>
</evidence>
<dbReference type="PROSITE" id="PS50104">
    <property type="entry name" value="TIR"/>
    <property type="match status" value="1"/>
</dbReference>
<feature type="domain" description="TIR" evidence="3">
    <location>
        <begin position="11"/>
        <end position="146"/>
    </location>
</feature>
<dbReference type="Pfam" id="PF00400">
    <property type="entry name" value="WD40"/>
    <property type="match status" value="10"/>
</dbReference>
<evidence type="ECO:0000259" key="3">
    <source>
        <dbReference type="PROSITE" id="PS50104"/>
    </source>
</evidence>
<dbReference type="PROSITE" id="PS50294">
    <property type="entry name" value="WD_REPEATS_REGION"/>
    <property type="match status" value="9"/>
</dbReference>
<feature type="repeat" description="WD" evidence="1">
    <location>
        <begin position="995"/>
        <end position="1026"/>
    </location>
</feature>
<dbReference type="InterPro" id="IPR035897">
    <property type="entry name" value="Toll_tir_struct_dom_sf"/>
</dbReference>
<feature type="compositionally biased region" description="Basic and acidic residues" evidence="2">
    <location>
        <begin position="656"/>
        <end position="716"/>
    </location>
</feature>
<accession>A0A451A421</accession>
<keyword evidence="1" id="KW-0853">WD repeat</keyword>
<dbReference type="SUPFAM" id="SSF50978">
    <property type="entry name" value="WD40 repeat-like"/>
    <property type="match status" value="3"/>
</dbReference>
<gene>
    <name evidence="4" type="ORF">BECKTUN1418D_GA0071000_11355</name>
</gene>
<dbReference type="SMART" id="SM00320">
    <property type="entry name" value="WD40"/>
    <property type="match status" value="18"/>
</dbReference>
<feature type="repeat" description="WD" evidence="1">
    <location>
        <begin position="1428"/>
        <end position="1459"/>
    </location>
</feature>
<feature type="repeat" description="WD" evidence="1">
    <location>
        <begin position="1115"/>
        <end position="1146"/>
    </location>
</feature>